<evidence type="ECO:0000313" key="3">
    <source>
        <dbReference type="WBParaSite" id="SMTH1_68280.1"/>
    </source>
</evidence>
<evidence type="ECO:0000313" key="2">
    <source>
        <dbReference type="Proteomes" id="UP000050791"/>
    </source>
</evidence>
<dbReference type="AlphaFoldDB" id="A0AA85BRL2"/>
<keyword evidence="1" id="KW-0472">Membrane</keyword>
<reference evidence="3" key="1">
    <citation type="submission" date="2023-11" db="UniProtKB">
        <authorList>
            <consortium name="WormBaseParasite"/>
        </authorList>
    </citation>
    <scope>IDENTIFICATION</scope>
</reference>
<feature type="transmembrane region" description="Helical" evidence="1">
    <location>
        <begin position="89"/>
        <end position="108"/>
    </location>
</feature>
<organism evidence="2 3">
    <name type="scientific">Schistosoma mattheei</name>
    <dbReference type="NCBI Taxonomy" id="31246"/>
    <lineage>
        <taxon>Eukaryota</taxon>
        <taxon>Metazoa</taxon>
        <taxon>Spiralia</taxon>
        <taxon>Lophotrochozoa</taxon>
        <taxon>Platyhelminthes</taxon>
        <taxon>Trematoda</taxon>
        <taxon>Digenea</taxon>
        <taxon>Strigeidida</taxon>
        <taxon>Schistosomatoidea</taxon>
        <taxon>Schistosomatidae</taxon>
        <taxon>Schistosoma</taxon>
    </lineage>
</organism>
<protein>
    <submittedName>
        <fullName evidence="3">Uncharacterized protein</fullName>
    </submittedName>
</protein>
<keyword evidence="1" id="KW-0812">Transmembrane</keyword>
<feature type="transmembrane region" description="Helical" evidence="1">
    <location>
        <begin position="197"/>
        <end position="218"/>
    </location>
</feature>
<sequence>MNIPDADEDLLAIDTEKLDSILENRDEVINNQTIPELIPDETYNFSKQFSPIFRLYSSTIYDRIHAVYSTDPFLSDQELNKLGRTARKIPVYLGISIGMIAGVMRAFVSYDEFLRANKYTIFVNNETARRHSLDHCILKGAVFGISTGCKTDIFFYSSKHSTVTVLRNSGENKLLEHAVGWGITGSLYCFNRGFKRMLIAGMIASVPGLLTGVLSMLACRASNSTFEELYAKYLNETQKI</sequence>
<name>A0AA85BRL2_9TREM</name>
<accession>A0AA85BRL2</accession>
<keyword evidence="1" id="KW-1133">Transmembrane helix</keyword>
<dbReference type="Proteomes" id="UP000050791">
    <property type="component" value="Unassembled WGS sequence"/>
</dbReference>
<evidence type="ECO:0000256" key="1">
    <source>
        <dbReference type="SAM" id="Phobius"/>
    </source>
</evidence>
<proteinExistence type="predicted"/>
<dbReference type="WBParaSite" id="SMTH1_68280.1">
    <property type="protein sequence ID" value="SMTH1_68280.1"/>
    <property type="gene ID" value="SMTH1_68280"/>
</dbReference>